<dbReference type="SUPFAM" id="SSF48498">
    <property type="entry name" value="Tetracyclin repressor-like, C-terminal domain"/>
    <property type="match status" value="1"/>
</dbReference>
<dbReference type="Gene3D" id="1.10.10.60">
    <property type="entry name" value="Homeodomain-like"/>
    <property type="match status" value="1"/>
</dbReference>
<dbReference type="InterPro" id="IPR009057">
    <property type="entry name" value="Homeodomain-like_sf"/>
</dbReference>
<feature type="domain" description="HTH tetR-type" evidence="5">
    <location>
        <begin position="9"/>
        <end position="69"/>
    </location>
</feature>
<dbReference type="InterPro" id="IPR036271">
    <property type="entry name" value="Tet_transcr_reg_TetR-rel_C_sf"/>
</dbReference>
<keyword evidence="7" id="KW-1185">Reference proteome</keyword>
<dbReference type="InterPro" id="IPR050109">
    <property type="entry name" value="HTH-type_TetR-like_transc_reg"/>
</dbReference>
<evidence type="ECO:0000313" key="6">
    <source>
        <dbReference type="EMBL" id="TWJ15472.1"/>
    </source>
</evidence>
<evidence type="ECO:0000256" key="3">
    <source>
        <dbReference type="ARBA" id="ARBA00023163"/>
    </source>
</evidence>
<keyword evidence="3" id="KW-0804">Transcription</keyword>
<evidence type="ECO:0000313" key="7">
    <source>
        <dbReference type="Proteomes" id="UP000321617"/>
    </source>
</evidence>
<dbReference type="InterPro" id="IPR001647">
    <property type="entry name" value="HTH_TetR"/>
</dbReference>
<dbReference type="InterPro" id="IPR011075">
    <property type="entry name" value="TetR_C"/>
</dbReference>
<dbReference type="GO" id="GO:0003700">
    <property type="term" value="F:DNA-binding transcription factor activity"/>
    <property type="evidence" value="ECO:0007669"/>
    <property type="project" value="TreeGrafter"/>
</dbReference>
<dbReference type="PANTHER" id="PTHR30055:SF148">
    <property type="entry name" value="TETR-FAMILY TRANSCRIPTIONAL REGULATOR"/>
    <property type="match status" value="1"/>
</dbReference>
<dbReference type="SUPFAM" id="SSF46689">
    <property type="entry name" value="Homeodomain-like"/>
    <property type="match status" value="1"/>
</dbReference>
<organism evidence="6 7">
    <name type="scientific">Stackebrandtia albiflava</name>
    <dbReference type="NCBI Taxonomy" id="406432"/>
    <lineage>
        <taxon>Bacteria</taxon>
        <taxon>Bacillati</taxon>
        <taxon>Actinomycetota</taxon>
        <taxon>Actinomycetes</taxon>
        <taxon>Glycomycetales</taxon>
        <taxon>Glycomycetaceae</taxon>
        <taxon>Stackebrandtia</taxon>
    </lineage>
</organism>
<evidence type="ECO:0000256" key="4">
    <source>
        <dbReference type="PROSITE-ProRule" id="PRU00335"/>
    </source>
</evidence>
<dbReference type="Proteomes" id="UP000321617">
    <property type="component" value="Unassembled WGS sequence"/>
</dbReference>
<accession>A0A562VC83</accession>
<evidence type="ECO:0000256" key="1">
    <source>
        <dbReference type="ARBA" id="ARBA00023015"/>
    </source>
</evidence>
<sequence length="191" mass="21489">MTSTSRRGHDRTEAIMRTMLELGRETGYARLSIEAVARRAGVGKHTVYRRWTSKGALLLDSLLSLHRHDLDYPDTGDVRADLRAQIHRVADLMTAPPFGPLFRALVAEAQHDPDVATALHAQFTRPQEERTVARLNTARDRGELSPDFDLDLAMAILSGPLYFRFLITREPLTHEYVDQVLDALFAGMGPR</sequence>
<dbReference type="EMBL" id="VLLL01000005">
    <property type="protein sequence ID" value="TWJ15472.1"/>
    <property type="molecule type" value="Genomic_DNA"/>
</dbReference>
<dbReference type="AlphaFoldDB" id="A0A562VC83"/>
<proteinExistence type="predicted"/>
<dbReference type="Pfam" id="PF16859">
    <property type="entry name" value="TetR_C_11"/>
    <property type="match status" value="1"/>
</dbReference>
<keyword evidence="1" id="KW-0805">Transcription regulation</keyword>
<dbReference type="Pfam" id="PF00440">
    <property type="entry name" value="TetR_N"/>
    <property type="match status" value="1"/>
</dbReference>
<keyword evidence="2 4" id="KW-0238">DNA-binding</keyword>
<gene>
    <name evidence="6" type="ORF">LX16_1182</name>
</gene>
<feature type="DNA-binding region" description="H-T-H motif" evidence="4">
    <location>
        <begin position="32"/>
        <end position="51"/>
    </location>
</feature>
<dbReference type="OrthoDB" id="9796019at2"/>
<evidence type="ECO:0000256" key="2">
    <source>
        <dbReference type="ARBA" id="ARBA00023125"/>
    </source>
</evidence>
<name>A0A562VC83_9ACTN</name>
<dbReference type="PROSITE" id="PS50977">
    <property type="entry name" value="HTH_TETR_2"/>
    <property type="match status" value="1"/>
</dbReference>
<protein>
    <submittedName>
        <fullName evidence="6">TetR family transcriptional regulator</fullName>
    </submittedName>
</protein>
<evidence type="ECO:0000259" key="5">
    <source>
        <dbReference type="PROSITE" id="PS50977"/>
    </source>
</evidence>
<comment type="caution">
    <text evidence="6">The sequence shown here is derived from an EMBL/GenBank/DDBJ whole genome shotgun (WGS) entry which is preliminary data.</text>
</comment>
<dbReference type="Gene3D" id="1.10.357.10">
    <property type="entry name" value="Tetracycline Repressor, domain 2"/>
    <property type="match status" value="1"/>
</dbReference>
<dbReference type="PRINTS" id="PR00455">
    <property type="entry name" value="HTHTETR"/>
</dbReference>
<dbReference type="GO" id="GO:0000976">
    <property type="term" value="F:transcription cis-regulatory region binding"/>
    <property type="evidence" value="ECO:0007669"/>
    <property type="project" value="TreeGrafter"/>
</dbReference>
<dbReference type="PANTHER" id="PTHR30055">
    <property type="entry name" value="HTH-TYPE TRANSCRIPTIONAL REGULATOR RUTR"/>
    <property type="match status" value="1"/>
</dbReference>
<reference evidence="6 7" key="1">
    <citation type="journal article" date="2013" name="Stand. Genomic Sci.">
        <title>Genomic Encyclopedia of Type Strains, Phase I: The one thousand microbial genomes (KMG-I) project.</title>
        <authorList>
            <person name="Kyrpides N.C."/>
            <person name="Woyke T."/>
            <person name="Eisen J.A."/>
            <person name="Garrity G."/>
            <person name="Lilburn T.G."/>
            <person name="Beck B.J."/>
            <person name="Whitman W.B."/>
            <person name="Hugenholtz P."/>
            <person name="Klenk H.P."/>
        </authorList>
    </citation>
    <scope>NUCLEOTIDE SEQUENCE [LARGE SCALE GENOMIC DNA]</scope>
    <source>
        <strain evidence="6 7">DSM 45044</strain>
    </source>
</reference>
<dbReference type="RefSeq" id="WP_147134225.1">
    <property type="nucleotide sequence ID" value="NZ_BAABIJ010000001.1"/>
</dbReference>